<accession>A0A069ANS8</accession>
<dbReference type="EMBL" id="LK932392">
    <property type="protein sequence ID" value="CDS86207.1"/>
    <property type="molecule type" value="Genomic_DNA"/>
</dbReference>
<evidence type="ECO:0000313" key="1">
    <source>
        <dbReference type="EMBL" id="CDS86207.1"/>
    </source>
</evidence>
<dbReference type="Pfam" id="PF20765">
    <property type="entry name" value="Phage_tail_terminator_8"/>
    <property type="match status" value="1"/>
</dbReference>
<dbReference type="EMBL" id="LK933005">
    <property type="protein sequence ID" value="CDT19843.1"/>
    <property type="molecule type" value="Genomic_DNA"/>
</dbReference>
<proteinExistence type="predicted"/>
<dbReference type="EMBL" id="LK932509">
    <property type="protein sequence ID" value="CDS86698.1"/>
    <property type="molecule type" value="Genomic_DNA"/>
</dbReference>
<protein>
    <recommendedName>
        <fullName evidence="4">Phage protein</fullName>
    </recommendedName>
</protein>
<dbReference type="KEGG" id="pdf:CD630DERM_13620"/>
<evidence type="ECO:0000313" key="3">
    <source>
        <dbReference type="EMBL" id="CDT19843.1"/>
    </source>
</evidence>
<dbReference type="RefSeq" id="WP_009896258.1">
    <property type="nucleotide sequence ID" value="NZ_BAABSG010000008.1"/>
</dbReference>
<name>A0A069ANS8_CLODI</name>
<organism evidence="3">
    <name type="scientific">Clostridioides difficile</name>
    <name type="common">Peptoclostridium difficile</name>
    <dbReference type="NCBI Taxonomy" id="1496"/>
    <lineage>
        <taxon>Bacteria</taxon>
        <taxon>Bacillati</taxon>
        <taxon>Bacillota</taxon>
        <taxon>Clostridia</taxon>
        <taxon>Peptostreptococcales</taxon>
        <taxon>Peptostreptococcaceae</taxon>
        <taxon>Clostridioides</taxon>
    </lineage>
</organism>
<gene>
    <name evidence="3" type="ORF">BN1095_340087</name>
    <name evidence="2" type="ORF">BN1096_560279</name>
    <name evidence="1" type="ORF">BN1097_540282</name>
</gene>
<evidence type="ECO:0000313" key="2">
    <source>
        <dbReference type="EMBL" id="CDS86698.1"/>
    </source>
</evidence>
<sequence length="147" mass="17134">MLKYKEILETIIEILKKNFTESIFIDDESVQGSEGSCFFVSILSVICTPVMLNTNNKDIVISIKYLPKPQSKSIRMYEVSDELNKLFNRNIKVTDRKLNITKLEQSIKKEESIYVLNFTLTLNYLDSVYEEDVVYENMEEINLNLGE</sequence>
<dbReference type="InterPro" id="IPR049254">
    <property type="entry name" value="Phage_tail_terminator"/>
</dbReference>
<dbReference type="AlphaFoldDB" id="A0A069ANS8"/>
<evidence type="ECO:0008006" key="4">
    <source>
        <dbReference type="Google" id="ProtNLM"/>
    </source>
</evidence>
<reference evidence="3" key="1">
    <citation type="submission" date="2014-07" db="EMBL/GenBank/DDBJ databases">
        <authorList>
            <person name="Monot Marc"/>
        </authorList>
    </citation>
    <scope>NUCLEOTIDE SEQUENCE</scope>
    <source>
        <strain evidence="3">7032989</strain>
        <strain evidence="1">7032994</strain>
    </source>
</reference>